<dbReference type="PROSITE" id="PS50862">
    <property type="entry name" value="AA_TRNA_LIGASE_II"/>
    <property type="match status" value="1"/>
</dbReference>
<accession>A0A449BEC3</accession>
<evidence type="ECO:0000256" key="3">
    <source>
        <dbReference type="ARBA" id="ARBA00022598"/>
    </source>
</evidence>
<feature type="binding site" evidence="10">
    <location>
        <position position="124"/>
    </location>
    <ligand>
        <name>L-histidine</name>
        <dbReference type="ChEBI" id="CHEBI:57595"/>
    </ligand>
</feature>
<evidence type="ECO:0000256" key="5">
    <source>
        <dbReference type="ARBA" id="ARBA00022840"/>
    </source>
</evidence>
<gene>
    <name evidence="9 12" type="primary">hisS</name>
    <name evidence="12" type="ORF">NCTC10138_01186</name>
</gene>
<feature type="binding site" evidence="10">
    <location>
        <begin position="259"/>
        <end position="260"/>
    </location>
    <ligand>
        <name>L-histidine</name>
        <dbReference type="ChEBI" id="CHEBI:57595"/>
    </ligand>
</feature>
<organism evidence="12 13">
    <name type="scientific">Haploplasma axanthum</name>
    <name type="common">Acholeplasma axanthum</name>
    <dbReference type="NCBI Taxonomy" id="29552"/>
    <lineage>
        <taxon>Bacteria</taxon>
        <taxon>Bacillati</taxon>
        <taxon>Mycoplasmatota</taxon>
        <taxon>Mollicutes</taxon>
        <taxon>Acholeplasmatales</taxon>
        <taxon>Acholeplasmataceae</taxon>
        <taxon>Haploplasma</taxon>
    </lineage>
</organism>
<dbReference type="OrthoDB" id="9800814at2"/>
<dbReference type="GO" id="GO:0004821">
    <property type="term" value="F:histidine-tRNA ligase activity"/>
    <property type="evidence" value="ECO:0007669"/>
    <property type="project" value="UniProtKB-UniRule"/>
</dbReference>
<dbReference type="GO" id="GO:0005737">
    <property type="term" value="C:cytoplasm"/>
    <property type="evidence" value="ECO:0007669"/>
    <property type="project" value="UniProtKB-SubCell"/>
</dbReference>
<dbReference type="Gene3D" id="3.40.50.800">
    <property type="entry name" value="Anticodon-binding domain"/>
    <property type="match status" value="1"/>
</dbReference>
<feature type="domain" description="Aminoacyl-transfer RNA synthetases class-II family profile" evidence="11">
    <location>
        <begin position="22"/>
        <end position="314"/>
    </location>
</feature>
<feature type="binding site" evidence="10">
    <location>
        <position position="255"/>
    </location>
    <ligand>
        <name>L-histidine</name>
        <dbReference type="ChEBI" id="CHEBI:57595"/>
    </ligand>
</feature>
<keyword evidence="3 9" id="KW-0436">Ligase</keyword>
<dbReference type="EMBL" id="LR215048">
    <property type="protein sequence ID" value="VEU80801.1"/>
    <property type="molecule type" value="Genomic_DNA"/>
</dbReference>
<comment type="subcellular location">
    <subcellularLocation>
        <location evidence="9">Cytoplasm</location>
    </subcellularLocation>
</comment>
<evidence type="ECO:0000256" key="1">
    <source>
        <dbReference type="ARBA" id="ARBA00008226"/>
    </source>
</evidence>
<evidence type="ECO:0000256" key="8">
    <source>
        <dbReference type="ARBA" id="ARBA00047639"/>
    </source>
</evidence>
<keyword evidence="6 9" id="KW-0648">Protein biosynthesis</keyword>
<dbReference type="EC" id="6.1.1.21" evidence="9"/>
<dbReference type="CDD" id="cd00773">
    <property type="entry name" value="HisRS-like_core"/>
    <property type="match status" value="1"/>
</dbReference>
<dbReference type="Gene3D" id="3.30.930.10">
    <property type="entry name" value="Bira Bifunctional Protein, Domain 2"/>
    <property type="match status" value="1"/>
</dbReference>
<dbReference type="SUPFAM" id="SSF52954">
    <property type="entry name" value="Class II aaRS ABD-related"/>
    <property type="match status" value="1"/>
</dbReference>
<comment type="subunit">
    <text evidence="9">Homodimer.</text>
</comment>
<dbReference type="GO" id="GO:0005524">
    <property type="term" value="F:ATP binding"/>
    <property type="evidence" value="ECO:0007669"/>
    <property type="project" value="UniProtKB-UniRule"/>
</dbReference>
<proteinExistence type="inferred from homology"/>
<reference evidence="12 13" key="1">
    <citation type="submission" date="2019-01" db="EMBL/GenBank/DDBJ databases">
        <authorList>
            <consortium name="Pathogen Informatics"/>
        </authorList>
    </citation>
    <scope>NUCLEOTIDE SEQUENCE [LARGE SCALE GENOMIC DNA]</scope>
    <source>
        <strain evidence="12 13">NCTC10138</strain>
    </source>
</reference>
<dbReference type="InterPro" id="IPR045864">
    <property type="entry name" value="aa-tRNA-synth_II/BPL/LPL"/>
</dbReference>
<protein>
    <recommendedName>
        <fullName evidence="9">Histidine--tRNA ligase</fullName>
        <ecNumber evidence="9">6.1.1.21</ecNumber>
    </recommendedName>
    <alternativeName>
        <fullName evidence="9">Histidyl-tRNA synthetase</fullName>
        <shortName evidence="9">HisRS</shortName>
    </alternativeName>
</protein>
<dbReference type="Proteomes" id="UP000289841">
    <property type="component" value="Chromosome"/>
</dbReference>
<dbReference type="GO" id="GO:0006427">
    <property type="term" value="P:histidyl-tRNA aminoacylation"/>
    <property type="evidence" value="ECO:0007669"/>
    <property type="project" value="UniProtKB-UniRule"/>
</dbReference>
<evidence type="ECO:0000256" key="6">
    <source>
        <dbReference type="ARBA" id="ARBA00022917"/>
    </source>
</evidence>
<dbReference type="InterPro" id="IPR004516">
    <property type="entry name" value="HisRS/HisZ"/>
</dbReference>
<dbReference type="CDD" id="cd00859">
    <property type="entry name" value="HisRS_anticodon"/>
    <property type="match status" value="1"/>
</dbReference>
<feature type="binding site" evidence="10">
    <location>
        <position position="110"/>
    </location>
    <ligand>
        <name>L-histidine</name>
        <dbReference type="ChEBI" id="CHEBI:57595"/>
    </ligand>
</feature>
<dbReference type="KEGG" id="aaxa:NCTC10138_01186"/>
<evidence type="ECO:0000256" key="2">
    <source>
        <dbReference type="ARBA" id="ARBA00022490"/>
    </source>
</evidence>
<dbReference type="NCBIfam" id="TIGR00442">
    <property type="entry name" value="hisS"/>
    <property type="match status" value="1"/>
</dbReference>
<evidence type="ECO:0000313" key="12">
    <source>
        <dbReference type="EMBL" id="VEU80801.1"/>
    </source>
</evidence>
<dbReference type="InterPro" id="IPR036621">
    <property type="entry name" value="Anticodon-bd_dom_sf"/>
</dbReference>
<dbReference type="InterPro" id="IPR041715">
    <property type="entry name" value="HisRS-like_core"/>
</dbReference>
<name>A0A449BEC3_HAPAX</name>
<dbReference type="HAMAP" id="MF_00127">
    <property type="entry name" value="His_tRNA_synth"/>
    <property type="match status" value="1"/>
</dbReference>
<dbReference type="InterPro" id="IPR004154">
    <property type="entry name" value="Anticodon-bd"/>
</dbReference>
<evidence type="ECO:0000313" key="13">
    <source>
        <dbReference type="Proteomes" id="UP000289841"/>
    </source>
</evidence>
<evidence type="ECO:0000256" key="4">
    <source>
        <dbReference type="ARBA" id="ARBA00022741"/>
    </source>
</evidence>
<dbReference type="AlphaFoldDB" id="A0A449BEC3"/>
<dbReference type="InterPro" id="IPR015807">
    <property type="entry name" value="His-tRNA-ligase"/>
</dbReference>
<evidence type="ECO:0000256" key="9">
    <source>
        <dbReference type="HAMAP-Rule" id="MF_00127"/>
    </source>
</evidence>
<comment type="catalytic activity">
    <reaction evidence="8 9">
        <text>tRNA(His) + L-histidine + ATP = L-histidyl-tRNA(His) + AMP + diphosphate + H(+)</text>
        <dbReference type="Rhea" id="RHEA:17313"/>
        <dbReference type="Rhea" id="RHEA-COMP:9665"/>
        <dbReference type="Rhea" id="RHEA-COMP:9689"/>
        <dbReference type="ChEBI" id="CHEBI:15378"/>
        <dbReference type="ChEBI" id="CHEBI:30616"/>
        <dbReference type="ChEBI" id="CHEBI:33019"/>
        <dbReference type="ChEBI" id="CHEBI:57595"/>
        <dbReference type="ChEBI" id="CHEBI:78442"/>
        <dbReference type="ChEBI" id="CHEBI:78527"/>
        <dbReference type="ChEBI" id="CHEBI:456215"/>
        <dbReference type="EC" id="6.1.1.21"/>
    </reaction>
</comment>
<keyword evidence="13" id="KW-1185">Reference proteome</keyword>
<dbReference type="PANTHER" id="PTHR43707:SF1">
    <property type="entry name" value="HISTIDINE--TRNA LIGASE, MITOCHONDRIAL-RELATED"/>
    <property type="match status" value="1"/>
</dbReference>
<keyword evidence="5 9" id="KW-0067">ATP-binding</keyword>
<dbReference type="InterPro" id="IPR033656">
    <property type="entry name" value="HisRS_anticodon"/>
</dbReference>
<sequence>MINKVKGTYDVLPNESYKWQYLEQKIREITKKYNFKEIRTPIMEYSGVIHRETELSDMVTKETYNFIDKGNREVTLRPEGTAGVIRSYVENKLYAQNDLIKAYYIEAMFRYERPQKGRYRQFMQFGIEAIGSKSPLLDAEVIAMSSDFISSLGLKNVVIELNSIGDVDSRMKYQEALINYLTPFKEELSFDSKERLIKNPLRILDSKDSKDQEIVKNAPKPIDYLSDESKKYFEDVIKYLEAFNIVYQVNNTLVRGLDYYSEIVFEVKAQIEGFGAQNVLGGGGRYENLVSELGGPKTSAIGVAFGMERLLLALEYENVLPNEEDNLDVFVITFGENEKIYGTKILNGLRNKGLTVDIEFDNKSFKAQLKKAINKNAKVLVIVGEDEVKNNTVTIKNTKTEKQVTVENQKIYETIKNELENLKWEHIIIMNWQLKMLAKM</sequence>
<keyword evidence="2 9" id="KW-0963">Cytoplasm</keyword>
<evidence type="ECO:0000256" key="7">
    <source>
        <dbReference type="ARBA" id="ARBA00023146"/>
    </source>
</evidence>
<dbReference type="PANTHER" id="PTHR43707">
    <property type="entry name" value="HISTIDYL-TRNA SYNTHETASE"/>
    <property type="match status" value="1"/>
</dbReference>
<dbReference type="STRING" id="1278311.GCA_000428705_00181"/>
<evidence type="ECO:0000256" key="10">
    <source>
        <dbReference type="PIRSR" id="PIRSR001549-1"/>
    </source>
</evidence>
<dbReference type="PIRSF" id="PIRSF001549">
    <property type="entry name" value="His-tRNA_synth"/>
    <property type="match status" value="1"/>
</dbReference>
<dbReference type="InterPro" id="IPR006195">
    <property type="entry name" value="aa-tRNA-synth_II"/>
</dbReference>
<keyword evidence="7 9" id="KW-0030">Aminoacyl-tRNA synthetase</keyword>
<comment type="similarity">
    <text evidence="1 9">Belongs to the class-II aminoacyl-tRNA synthetase family.</text>
</comment>
<feature type="binding site" evidence="10">
    <location>
        <begin position="79"/>
        <end position="81"/>
    </location>
    <ligand>
        <name>L-histidine</name>
        <dbReference type="ChEBI" id="CHEBI:57595"/>
    </ligand>
</feature>
<dbReference type="Pfam" id="PF13393">
    <property type="entry name" value="tRNA-synt_His"/>
    <property type="match status" value="1"/>
</dbReference>
<evidence type="ECO:0000259" key="11">
    <source>
        <dbReference type="PROSITE" id="PS50862"/>
    </source>
</evidence>
<feature type="binding site" evidence="10">
    <location>
        <position position="128"/>
    </location>
    <ligand>
        <name>L-histidine</name>
        <dbReference type="ChEBI" id="CHEBI:57595"/>
    </ligand>
</feature>
<dbReference type="SUPFAM" id="SSF55681">
    <property type="entry name" value="Class II aaRS and biotin synthetases"/>
    <property type="match status" value="1"/>
</dbReference>
<keyword evidence="4 9" id="KW-0547">Nucleotide-binding</keyword>
<dbReference type="Pfam" id="PF03129">
    <property type="entry name" value="HGTP_anticodon"/>
    <property type="match status" value="1"/>
</dbReference>